<name>A0A2Z6QAP0_9GLOM</name>
<dbReference type="Proteomes" id="UP000615446">
    <property type="component" value="Unassembled WGS sequence"/>
</dbReference>
<dbReference type="AlphaFoldDB" id="A0A2Z6QAP0"/>
<proteinExistence type="predicted"/>
<dbReference type="EMBL" id="BEXD01000225">
    <property type="protein sequence ID" value="GBB85502.1"/>
    <property type="molecule type" value="Genomic_DNA"/>
</dbReference>
<dbReference type="OrthoDB" id="2366129at2759"/>
<sequence>MNNNETNFHEHDGNNDRLIIYLNEQINPSYRGFLSRNRDFIISSDNSNNWKNLDDSWSTRFLIEAKKLLNRTNFNTLKKKIESERRKNGLQAYWKGIIKEQNKKRESNKMIASAMQELAVASLAFKHNPGAAPGKLDKVVKELMIKKVVEKHGGSIEIYNKNLIGIYDNGGMDAITKHFEKKFSSCLKVQIKKKNLRK</sequence>
<dbReference type="EMBL" id="BLAL01000218">
    <property type="protein sequence ID" value="GES92817.1"/>
    <property type="molecule type" value="Genomic_DNA"/>
</dbReference>
<evidence type="ECO:0000313" key="3">
    <source>
        <dbReference type="Proteomes" id="UP000247702"/>
    </source>
</evidence>
<accession>A0A2Z6QAP0</accession>
<gene>
    <name evidence="2" type="ORF">RCL2_001957600</name>
    <name evidence="1" type="ORF">RclHR1_01200016</name>
</gene>
<protein>
    <submittedName>
        <fullName evidence="1">Uncharacterized protein</fullName>
    </submittedName>
</protein>
<dbReference type="Proteomes" id="UP000247702">
    <property type="component" value="Unassembled WGS sequence"/>
</dbReference>
<reference evidence="2" key="2">
    <citation type="submission" date="2019-10" db="EMBL/GenBank/DDBJ databases">
        <title>Conservation and host-specific expression of non-tandemly repeated heterogenous ribosome RNA gene in arbuscular mycorrhizal fungi.</title>
        <authorList>
            <person name="Maeda T."/>
            <person name="Kobayashi Y."/>
            <person name="Nakagawa T."/>
            <person name="Ezawa T."/>
            <person name="Yamaguchi K."/>
            <person name="Bino T."/>
            <person name="Nishimoto Y."/>
            <person name="Shigenobu S."/>
            <person name="Kawaguchi M."/>
        </authorList>
    </citation>
    <scope>NUCLEOTIDE SEQUENCE</scope>
    <source>
        <strain evidence="2">HR1</strain>
    </source>
</reference>
<organism evidence="1 3">
    <name type="scientific">Rhizophagus clarus</name>
    <dbReference type="NCBI Taxonomy" id="94130"/>
    <lineage>
        <taxon>Eukaryota</taxon>
        <taxon>Fungi</taxon>
        <taxon>Fungi incertae sedis</taxon>
        <taxon>Mucoromycota</taxon>
        <taxon>Glomeromycotina</taxon>
        <taxon>Glomeromycetes</taxon>
        <taxon>Glomerales</taxon>
        <taxon>Glomeraceae</taxon>
        <taxon>Rhizophagus</taxon>
    </lineage>
</organism>
<evidence type="ECO:0000313" key="2">
    <source>
        <dbReference type="EMBL" id="GES92817.1"/>
    </source>
</evidence>
<comment type="caution">
    <text evidence="1">The sequence shown here is derived from an EMBL/GenBank/DDBJ whole genome shotgun (WGS) entry which is preliminary data.</text>
</comment>
<reference evidence="1 3" key="1">
    <citation type="submission" date="2017-11" db="EMBL/GenBank/DDBJ databases">
        <title>The genome of Rhizophagus clarus HR1 reveals common genetic basis of auxotrophy among arbuscular mycorrhizal fungi.</title>
        <authorList>
            <person name="Kobayashi Y."/>
        </authorList>
    </citation>
    <scope>NUCLEOTIDE SEQUENCE [LARGE SCALE GENOMIC DNA]</scope>
    <source>
        <strain evidence="1 3">HR1</strain>
    </source>
</reference>
<evidence type="ECO:0000313" key="1">
    <source>
        <dbReference type="EMBL" id="GBB85502.1"/>
    </source>
</evidence>
<keyword evidence="3" id="KW-1185">Reference proteome</keyword>